<reference evidence="1" key="1">
    <citation type="journal article" date="2021" name="Proc. Natl. Acad. Sci. U.S.A.">
        <title>A Catalog of Tens of Thousands of Viruses from Human Metagenomes Reveals Hidden Associations with Chronic Diseases.</title>
        <authorList>
            <person name="Tisza M.J."/>
            <person name="Buck C.B."/>
        </authorList>
    </citation>
    <scope>NUCLEOTIDE SEQUENCE</scope>
    <source>
        <strain evidence="1">CtGns7</strain>
    </source>
</reference>
<evidence type="ECO:0000313" key="1">
    <source>
        <dbReference type="EMBL" id="DAF47540.1"/>
    </source>
</evidence>
<name>A0A8S5S916_9VIRU</name>
<accession>A0A8S5S916</accession>
<dbReference type="EMBL" id="BK032555">
    <property type="protein sequence ID" value="DAF47540.1"/>
    <property type="molecule type" value="Genomic_DNA"/>
</dbReference>
<proteinExistence type="predicted"/>
<protein>
    <submittedName>
        <fullName evidence="1">Uncharacterized protein</fullName>
    </submittedName>
</protein>
<sequence>MISLTVLHRNHSKSLSYLNYSTSFLNCQAFFQTFLKIFNRLCNAYFNTFDLSNILLLLYNKNALYSVLEALKAII</sequence>
<organism evidence="1">
    <name type="scientific">Phage sp. ctGns7</name>
    <dbReference type="NCBI Taxonomy" id="2828003"/>
    <lineage>
        <taxon>Viruses</taxon>
    </lineage>
</organism>